<name>A0ABW3U8K7_9GAMM</name>
<comment type="caution">
    <text evidence="6">The sequence shown here is derived from an EMBL/GenBank/DDBJ whole genome shotgun (WGS) entry which is preliminary data.</text>
</comment>
<dbReference type="CDD" id="cd03747">
    <property type="entry name" value="Ntn_PGA_like"/>
    <property type="match status" value="1"/>
</dbReference>
<protein>
    <submittedName>
        <fullName evidence="6">Penicillin acylase family protein</fullName>
    </submittedName>
</protein>
<dbReference type="InterPro" id="IPR014395">
    <property type="entry name" value="Pen/GL7ACA/AHL_acylase"/>
</dbReference>
<gene>
    <name evidence="6" type="ORF">ACFQ2X_08600</name>
</gene>
<evidence type="ECO:0000256" key="3">
    <source>
        <dbReference type="ARBA" id="ARBA00023145"/>
    </source>
</evidence>
<evidence type="ECO:0000256" key="5">
    <source>
        <dbReference type="SAM" id="MobiDB-lite"/>
    </source>
</evidence>
<dbReference type="Gene3D" id="3.60.20.10">
    <property type="entry name" value="Glutamine Phosphoribosylpyrophosphate, subunit 1, domain 1"/>
    <property type="match status" value="1"/>
</dbReference>
<dbReference type="InterPro" id="IPR023343">
    <property type="entry name" value="Penicillin_amidase_dom1"/>
</dbReference>
<dbReference type="Pfam" id="PF01804">
    <property type="entry name" value="Penicil_amidase"/>
    <property type="match status" value="1"/>
</dbReference>
<evidence type="ECO:0000256" key="4">
    <source>
        <dbReference type="ARBA" id="ARBA00038735"/>
    </source>
</evidence>
<comment type="subunit">
    <text evidence="4">Heterodimer of an alpha subunit and a beta subunit processed from the same precursor.</text>
</comment>
<evidence type="ECO:0000313" key="6">
    <source>
        <dbReference type="EMBL" id="MFD1216654.1"/>
    </source>
</evidence>
<dbReference type="EMBL" id="JBHTLR010000007">
    <property type="protein sequence ID" value="MFD1216654.1"/>
    <property type="molecule type" value="Genomic_DNA"/>
</dbReference>
<sequence>MTSKSFSTRRLPRLLLVVFVLFVLAALAVWVWLRQSLPVLEGSLETGHLNVPVSIQRDAQGVAFIESDDRNSNAFALGFLHAQERFFQMDLLRRNSAGELSGLVGKAALDHDKKIRSHQFRKRAQRNIAAMPAEHRVLLQRYADGVNYGLSQLGANPWEYALLRQEPAPWTPADSLLSIFSMYLTLQSPEGKFELSDTALAELLPQDLYAFFAPKGGIWDAPMMGEARGALALPETHIAKLVEDEIENNRPLAYSNMESEDMIFGSNNWAVGGALTEHGGAIIADDMHLSITVPNIWFRAGWNVPGTDHEMRGATLPGGPIIVAGSNGSVAWGFTNTTADWGDLIPLELSEDGQQYRTPDGWKAFDIEREEIAIKGSEPFTLEVKKTIWGPVVTKNHTGTPLAYRWVAHDERGANLNLIRLETVDSVSEAMELAPLMGIPHQNFVLGDVDGNIGWTVAGAIPRRVGLDGSRSVSWADGSAYWDGYLTADEQPRIYNPPSHRIWTANSRVVDGEYLRVMGDGGYALGARQQQIRDDLFARDHFDEQALLDIQLDDRAVFLQRWQQQLSDLLEGKDGYEAVREQVINWGGRASADSVGYRIVRNFRLKFIDLSTAPVLTYMQRHDEDFSFGRVNRQVEYPAWEMLSREPAHLLNPEFESWEALKLAALDQVLEKMAESGEALEDQTWGAQNTAKIQHPLGRAASAVNWFTAMPADPLPGDSHMPRFQSATKGASERMVVSPGREDHGIFHMATGQSAHPLSPFFGNGHEDWVEGNPSPLKEKDPRYVLTLQ</sequence>
<accession>A0ABW3U8K7</accession>
<dbReference type="RefSeq" id="WP_230438755.1">
    <property type="nucleotide sequence ID" value="NZ_CP087715.1"/>
</dbReference>
<keyword evidence="2" id="KW-0378">Hydrolase</keyword>
<dbReference type="Gene3D" id="1.10.1400.10">
    <property type="match status" value="1"/>
</dbReference>
<proteinExistence type="inferred from homology"/>
<evidence type="ECO:0000256" key="2">
    <source>
        <dbReference type="ARBA" id="ARBA00022801"/>
    </source>
</evidence>
<comment type="similarity">
    <text evidence="1">Belongs to the peptidase S45 family.</text>
</comment>
<keyword evidence="3" id="KW-0865">Zymogen</keyword>
<dbReference type="Gene3D" id="2.30.120.10">
    <property type="match status" value="1"/>
</dbReference>
<evidence type="ECO:0000313" key="7">
    <source>
        <dbReference type="Proteomes" id="UP001597264"/>
    </source>
</evidence>
<dbReference type="Proteomes" id="UP001597264">
    <property type="component" value="Unassembled WGS sequence"/>
</dbReference>
<dbReference type="PANTHER" id="PTHR34218:SF4">
    <property type="entry name" value="ACYL-HOMOSERINE LACTONE ACYLASE QUIP"/>
    <property type="match status" value="1"/>
</dbReference>
<dbReference type="InterPro" id="IPR043146">
    <property type="entry name" value="Penicillin_amidase_N_B-knob"/>
</dbReference>
<dbReference type="PANTHER" id="PTHR34218">
    <property type="entry name" value="PEPTIDASE S45 PENICILLIN AMIDASE"/>
    <property type="match status" value="1"/>
</dbReference>
<dbReference type="Gene3D" id="1.10.439.10">
    <property type="entry name" value="Penicillin Amidohydrolase, domain 1"/>
    <property type="match status" value="1"/>
</dbReference>
<keyword evidence="7" id="KW-1185">Reference proteome</keyword>
<dbReference type="InterPro" id="IPR029055">
    <property type="entry name" value="Ntn_hydrolases_N"/>
</dbReference>
<dbReference type="PIRSF" id="PIRSF001227">
    <property type="entry name" value="Pen_acylase"/>
    <property type="match status" value="1"/>
</dbReference>
<evidence type="ECO:0000256" key="1">
    <source>
        <dbReference type="ARBA" id="ARBA00006586"/>
    </source>
</evidence>
<dbReference type="SUPFAM" id="SSF56235">
    <property type="entry name" value="N-terminal nucleophile aminohydrolases (Ntn hydrolases)"/>
    <property type="match status" value="1"/>
</dbReference>
<feature type="region of interest" description="Disordered" evidence="5">
    <location>
        <begin position="763"/>
        <end position="789"/>
    </location>
</feature>
<organism evidence="6 7">
    <name type="scientific">Microbulbifer celer</name>
    <dbReference type="NCBI Taxonomy" id="435905"/>
    <lineage>
        <taxon>Bacteria</taxon>
        <taxon>Pseudomonadati</taxon>
        <taxon>Pseudomonadota</taxon>
        <taxon>Gammaproteobacteria</taxon>
        <taxon>Cellvibrionales</taxon>
        <taxon>Microbulbiferaceae</taxon>
        <taxon>Microbulbifer</taxon>
    </lineage>
</organism>
<reference evidence="7" key="1">
    <citation type="journal article" date="2019" name="Int. J. Syst. Evol. Microbiol.">
        <title>The Global Catalogue of Microorganisms (GCM) 10K type strain sequencing project: providing services to taxonomists for standard genome sequencing and annotation.</title>
        <authorList>
            <consortium name="The Broad Institute Genomics Platform"/>
            <consortium name="The Broad Institute Genome Sequencing Center for Infectious Disease"/>
            <person name="Wu L."/>
            <person name="Ma J."/>
        </authorList>
    </citation>
    <scope>NUCLEOTIDE SEQUENCE [LARGE SCALE GENOMIC DNA]</scope>
    <source>
        <strain evidence="7">CCUG 54356</strain>
    </source>
</reference>
<dbReference type="InterPro" id="IPR002692">
    <property type="entry name" value="S45"/>
</dbReference>
<dbReference type="InterPro" id="IPR043147">
    <property type="entry name" value="Penicillin_amidase_A-knob"/>
</dbReference>